<dbReference type="Proteomes" id="UP001234202">
    <property type="component" value="Unassembled WGS sequence"/>
</dbReference>
<sequence>MASSSKENGLEVEPTEEDIAKPGSPTGVVNGLPPNDETEEAEKPPEEDLWNALLMYRSYRGDQSSNPARYEALHKICDAHEGKSVHRGNMTALLSVVALLERHKGQSDVGIRRLVISNVYKSLEKEMEKANTSARIMKPKTHSSSESNYLVSAEWQ</sequence>
<comment type="caution">
    <text evidence="1">The sequence shown here is derived from an EMBL/GenBank/DDBJ whole genome shotgun (WGS) entry which is preliminary data.</text>
</comment>
<reference evidence="1" key="1">
    <citation type="submission" date="2023-04" db="EMBL/GenBank/DDBJ databases">
        <title>Draft Genome sequencing of Naganishia species isolated from polar environments using Oxford Nanopore Technology.</title>
        <authorList>
            <person name="Leo P."/>
            <person name="Venkateswaran K."/>
        </authorList>
    </citation>
    <scope>NUCLEOTIDE SEQUENCE</scope>
    <source>
        <strain evidence="1">DBVPG 5303</strain>
    </source>
</reference>
<gene>
    <name evidence="1" type="ORF">QFC24_004473</name>
</gene>
<protein>
    <submittedName>
        <fullName evidence="1">Uncharacterized protein</fullName>
    </submittedName>
</protein>
<keyword evidence="2" id="KW-1185">Reference proteome</keyword>
<evidence type="ECO:0000313" key="1">
    <source>
        <dbReference type="EMBL" id="KAJ9121891.1"/>
    </source>
</evidence>
<proteinExistence type="predicted"/>
<evidence type="ECO:0000313" key="2">
    <source>
        <dbReference type="Proteomes" id="UP001234202"/>
    </source>
</evidence>
<dbReference type="EMBL" id="JASBWV010000016">
    <property type="protein sequence ID" value="KAJ9121891.1"/>
    <property type="molecule type" value="Genomic_DNA"/>
</dbReference>
<organism evidence="1 2">
    <name type="scientific">Naganishia onofrii</name>
    <dbReference type="NCBI Taxonomy" id="1851511"/>
    <lineage>
        <taxon>Eukaryota</taxon>
        <taxon>Fungi</taxon>
        <taxon>Dikarya</taxon>
        <taxon>Basidiomycota</taxon>
        <taxon>Agaricomycotina</taxon>
        <taxon>Tremellomycetes</taxon>
        <taxon>Filobasidiales</taxon>
        <taxon>Filobasidiaceae</taxon>
        <taxon>Naganishia</taxon>
    </lineage>
</organism>
<name>A0ACC2XES6_9TREE</name>
<accession>A0ACC2XES6</accession>